<protein>
    <recommendedName>
        <fullName evidence="3">Phage ABA sandwich domain-containing protein</fullName>
    </recommendedName>
</protein>
<organism evidence="1 2">
    <name type="scientific">Desulfobacter latus</name>
    <dbReference type="NCBI Taxonomy" id="2292"/>
    <lineage>
        <taxon>Bacteria</taxon>
        <taxon>Pseudomonadati</taxon>
        <taxon>Thermodesulfobacteriota</taxon>
        <taxon>Desulfobacteria</taxon>
        <taxon>Desulfobacterales</taxon>
        <taxon>Desulfobacteraceae</taxon>
        <taxon>Desulfobacter</taxon>
    </lineage>
</organism>
<evidence type="ECO:0008006" key="3">
    <source>
        <dbReference type="Google" id="ProtNLM"/>
    </source>
</evidence>
<dbReference type="EMBL" id="JACADJ010000068">
    <property type="protein sequence ID" value="NWH06312.1"/>
    <property type="molecule type" value="Genomic_DNA"/>
</dbReference>
<reference evidence="1 2" key="1">
    <citation type="submission" date="2020-06" db="EMBL/GenBank/DDBJ databases">
        <title>High-quality draft genome of sulfate reducer Desulfobacter latus type strain AcrS2 isolated from marine sediment.</title>
        <authorList>
            <person name="Hoppe M."/>
            <person name="Larsen C.K."/>
            <person name="Marshall I.P.G."/>
            <person name="Schramm A."/>
            <person name="Marietou A.G."/>
        </authorList>
    </citation>
    <scope>NUCLEOTIDE SEQUENCE [LARGE SCALE GENOMIC DNA]</scope>
    <source>
        <strain evidence="1 2">AcRS2</strain>
    </source>
</reference>
<sequence length="95" mass="10279">MSESAIEILEEQLKALLGDSVPDQAVYNINAAMELAGMLEAEGFTFQLKDMCPKSMTETNWRATFLKEDAAFSAENPQSSVAVCMAAVEALRNGS</sequence>
<evidence type="ECO:0000313" key="1">
    <source>
        <dbReference type="EMBL" id="NWH06312.1"/>
    </source>
</evidence>
<name>A0A850T9R0_9BACT</name>
<gene>
    <name evidence="1" type="ORF">HXW94_15190</name>
</gene>
<comment type="caution">
    <text evidence="1">The sequence shown here is derived from an EMBL/GenBank/DDBJ whole genome shotgun (WGS) entry which is preliminary data.</text>
</comment>
<proteinExistence type="predicted"/>
<evidence type="ECO:0000313" key="2">
    <source>
        <dbReference type="Proteomes" id="UP000553343"/>
    </source>
</evidence>
<accession>A0A850T9R0</accession>
<dbReference type="Proteomes" id="UP000553343">
    <property type="component" value="Unassembled WGS sequence"/>
</dbReference>
<dbReference type="RefSeq" id="WP_178367764.1">
    <property type="nucleotide sequence ID" value="NZ_JACADJ010000068.1"/>
</dbReference>
<keyword evidence="2" id="KW-1185">Reference proteome</keyword>
<dbReference type="AlphaFoldDB" id="A0A850T9R0"/>